<keyword evidence="10" id="KW-0198">Cysteine biosynthesis</keyword>
<dbReference type="GO" id="GO:0005829">
    <property type="term" value="C:cytosol"/>
    <property type="evidence" value="ECO:0007669"/>
    <property type="project" value="TreeGrafter"/>
</dbReference>
<protein>
    <submittedName>
        <fullName evidence="13">Sulfite reductase (NADPH) flavoprotein alpha-component</fullName>
        <ecNumber evidence="13">1.8.1.2</ecNumber>
    </submittedName>
</protein>
<evidence type="ECO:0000256" key="4">
    <source>
        <dbReference type="ARBA" id="ARBA00022630"/>
    </source>
</evidence>
<dbReference type="Gene3D" id="3.10.120.10">
    <property type="entry name" value="Cytochrome b5-like heme/steroid binding domain"/>
    <property type="match status" value="1"/>
</dbReference>
<feature type="domain" description="FAD-binding FR-type" evidence="12">
    <location>
        <begin position="400"/>
        <end position="646"/>
    </location>
</feature>
<keyword evidence="8 13" id="KW-0560">Oxidoreductase</keyword>
<comment type="cofactor">
    <cofactor evidence="1">
        <name>FMN</name>
        <dbReference type="ChEBI" id="CHEBI:58210"/>
    </cofactor>
</comment>
<dbReference type="Pfam" id="PF01231">
    <property type="entry name" value="IDO"/>
    <property type="match status" value="1"/>
</dbReference>
<dbReference type="Gene3D" id="1.20.990.10">
    <property type="entry name" value="NADPH-cytochrome p450 Reductase, Chain A, domain 3"/>
    <property type="match status" value="1"/>
</dbReference>
<evidence type="ECO:0000259" key="11">
    <source>
        <dbReference type="PROSITE" id="PS50255"/>
    </source>
</evidence>
<dbReference type="InterPro" id="IPR018506">
    <property type="entry name" value="Cyt_B5_heme-BS"/>
</dbReference>
<dbReference type="PANTHER" id="PTHR19384">
    <property type="entry name" value="NITRIC OXIDE SYNTHASE-RELATED"/>
    <property type="match status" value="1"/>
</dbReference>
<dbReference type="Gene3D" id="1.20.58.480">
    <property type="match status" value="1"/>
</dbReference>
<evidence type="ECO:0000256" key="5">
    <source>
        <dbReference type="ARBA" id="ARBA00022643"/>
    </source>
</evidence>
<evidence type="ECO:0000256" key="1">
    <source>
        <dbReference type="ARBA" id="ARBA00001917"/>
    </source>
</evidence>
<dbReference type="Gene3D" id="2.40.30.10">
    <property type="entry name" value="Translation factors"/>
    <property type="match status" value="1"/>
</dbReference>
<evidence type="ECO:0000256" key="3">
    <source>
        <dbReference type="ARBA" id="ARBA00022617"/>
    </source>
</evidence>
<organism evidence="13 14">
    <name type="scientific">Petropleomorpha daqingensis</name>
    <dbReference type="NCBI Taxonomy" id="2026353"/>
    <lineage>
        <taxon>Bacteria</taxon>
        <taxon>Bacillati</taxon>
        <taxon>Actinomycetota</taxon>
        <taxon>Actinomycetes</taxon>
        <taxon>Geodermatophilales</taxon>
        <taxon>Geodermatophilaceae</taxon>
        <taxon>Petropleomorpha</taxon>
    </lineage>
</organism>
<dbReference type="Pfam" id="PF00175">
    <property type="entry name" value="NAD_binding_1"/>
    <property type="match status" value="1"/>
</dbReference>
<dbReference type="SMART" id="SM01117">
    <property type="entry name" value="Cyt-b5"/>
    <property type="match status" value="1"/>
</dbReference>
<dbReference type="InterPro" id="IPR017927">
    <property type="entry name" value="FAD-bd_FR_type"/>
</dbReference>
<dbReference type="InterPro" id="IPR001709">
    <property type="entry name" value="Flavoprot_Pyr_Nucl_cyt_Rdtase"/>
</dbReference>
<keyword evidence="7" id="KW-0274">FAD</keyword>
<proteinExistence type="predicted"/>
<dbReference type="PROSITE" id="PS51384">
    <property type="entry name" value="FAD_FR"/>
    <property type="match status" value="1"/>
</dbReference>
<evidence type="ECO:0000313" key="14">
    <source>
        <dbReference type="Proteomes" id="UP000541969"/>
    </source>
</evidence>
<dbReference type="PROSITE" id="PS00191">
    <property type="entry name" value="CYTOCHROME_B5_1"/>
    <property type="match status" value="1"/>
</dbReference>
<dbReference type="InterPro" id="IPR003097">
    <property type="entry name" value="CysJ-like_FAD-binding"/>
</dbReference>
<dbReference type="InterPro" id="IPR037217">
    <property type="entry name" value="Trp/Indoleamine_2_3_dOase-like"/>
</dbReference>
<dbReference type="SUPFAM" id="SSF63380">
    <property type="entry name" value="Riboflavin synthase domain-like"/>
    <property type="match status" value="1"/>
</dbReference>
<dbReference type="SUPFAM" id="SSF140959">
    <property type="entry name" value="Indolic compounds 2,3-dioxygenase-like"/>
    <property type="match status" value="1"/>
</dbReference>
<keyword evidence="3" id="KW-0349">Heme</keyword>
<dbReference type="PANTHER" id="PTHR19384:SF128">
    <property type="entry name" value="NADPH OXIDOREDUCTASE A"/>
    <property type="match status" value="1"/>
</dbReference>
<keyword evidence="14" id="KW-1185">Reference proteome</keyword>
<dbReference type="InterPro" id="IPR000898">
    <property type="entry name" value="Indolamine_dOase"/>
</dbReference>
<dbReference type="AlphaFoldDB" id="A0A853CIL5"/>
<dbReference type="InterPro" id="IPR036400">
    <property type="entry name" value="Cyt_B5-like_heme/steroid_sf"/>
</dbReference>
<dbReference type="GO" id="GO:0020037">
    <property type="term" value="F:heme binding"/>
    <property type="evidence" value="ECO:0007669"/>
    <property type="project" value="InterPro"/>
</dbReference>
<evidence type="ECO:0000256" key="6">
    <source>
        <dbReference type="ARBA" id="ARBA00022723"/>
    </source>
</evidence>
<sequence length="1139" mass="125529">MAVASRTVLEEAQAHNRAVGHENLGFLSESHGNIPSTPPLLAMSGSHRAWDEIAVQLPRLFKTVTLRRAFDDLPVLSALPDDLPDAELLRASTLLGMFAHSYQRVLQVPAPELPPSIQHPWEQVSARLDRTAPHLSYIDLITYNWRLLDPDRADPMRIENLELLVPSVDNQEERVFYLVQVEIAAQTAPVVAAAVRAQEAAERDDPAALIGEFIGIADTLQRVARESFLKIRPDPYAPSFVDSVVWAKTVAPFAVPINPGVPGPSGTNAMLFHVMDALLGRTRYASRFGGEVEHLRGTFPVFWRQFLAALRGTSVRDYVAQRGDPELAGIFTELLEAYSGERGFLMRHRLKVHGFLDIAFKAGRSVTITGFEGKFKDRTWEEVDAELGASIDERRVDSPSPVRHAQVAAVVPVHVEGDNWVKQVTLGVAGSGVRYQPGDRIAILPENSRELVDATLSALRATGEEEVQLSPLWREAVTSRNGTASPTHLPLRSLLAMGRIRPVEREVAKTLLALSGDEALRDVVEARAEDQWELWDLLELLTRRGFDPRTLWRAQPGEREHICRLVPPEKARMYSISSTMGDGRTATELSLTIGGLRYSSADAPRSVGAAKRGTASTYLGDPDSWIEEVGTPVAFTVVRPPRFALPADGAEPVVMFAGGTGIAPFRGFLQERVRRGVDGESWLFLGTRTTADLYYRSELETAVAAGSLNLRVAFSRDPLTARTVSDGDGRRLVLEPGETRHIGAEMLACADELWELLRPRSEGGRGGRFYICGRTGFARAVFDGIKEVGRRKGGLDDAGASHLLGLLTAEGRLQLDVFTTYPGPHALQPARYDASEVVLHNDDEHGWWLVVDGRVYDVGEFLEMHPGGAKIVQAYGGVDATRAYRAVRHHIEPEVDAQRGIYEIGTIRRLDFGAEWGVAIGPSGLHHVPLAELYKSWARFLYAIVEMTNALRLDYTIHQPPLTRRDAPGEMTPYRLGFLMEAHDRFVHSYLDFSIGEDVQDLWALTSGLCSSSERVTYVRDEIARVQASETAEAVVRATAHGPQALALVGPAAGAAVMGAIVRWVDALEAENKRYLHELKAIVRDGLLVFEEFGPDAVRRGGDRLLERLRAIPVLLESYYAGLEPHARAVEGLLQPIVV</sequence>
<evidence type="ECO:0000256" key="7">
    <source>
        <dbReference type="ARBA" id="ARBA00022827"/>
    </source>
</evidence>
<dbReference type="Pfam" id="PF00173">
    <property type="entry name" value="Cyt-b5"/>
    <property type="match status" value="1"/>
</dbReference>
<evidence type="ECO:0000313" key="13">
    <source>
        <dbReference type="EMBL" id="NYJ06402.1"/>
    </source>
</evidence>
<evidence type="ECO:0000256" key="9">
    <source>
        <dbReference type="ARBA" id="ARBA00023004"/>
    </source>
</evidence>
<dbReference type="GO" id="GO:0019441">
    <property type="term" value="P:L-tryptophan catabolic process to kynurenine"/>
    <property type="evidence" value="ECO:0007669"/>
    <property type="project" value="InterPro"/>
</dbReference>
<reference evidence="13 14" key="1">
    <citation type="submission" date="2020-07" db="EMBL/GenBank/DDBJ databases">
        <title>Sequencing the genomes of 1000 actinobacteria strains.</title>
        <authorList>
            <person name="Klenk H.-P."/>
        </authorList>
    </citation>
    <scope>NUCLEOTIDE SEQUENCE [LARGE SCALE GENOMIC DNA]</scope>
    <source>
        <strain evidence="13 14">DSM 104001</strain>
    </source>
</reference>
<dbReference type="InterPro" id="IPR039261">
    <property type="entry name" value="FNR_nucleotide-bd"/>
</dbReference>
<evidence type="ECO:0000256" key="10">
    <source>
        <dbReference type="ARBA" id="ARBA00023192"/>
    </source>
</evidence>
<keyword evidence="10" id="KW-0028">Amino-acid biosynthesis</keyword>
<dbReference type="GO" id="GO:0050660">
    <property type="term" value="F:flavin adenine dinucleotide binding"/>
    <property type="evidence" value="ECO:0007669"/>
    <property type="project" value="TreeGrafter"/>
</dbReference>
<dbReference type="RefSeq" id="WP_179717490.1">
    <property type="nucleotide sequence ID" value="NZ_JACBZT010000001.1"/>
</dbReference>
<feature type="domain" description="Cytochrome b5 heme-binding" evidence="11">
    <location>
        <begin position="829"/>
        <end position="908"/>
    </location>
</feature>
<name>A0A853CIL5_9ACTN</name>
<evidence type="ECO:0000256" key="2">
    <source>
        <dbReference type="ARBA" id="ARBA00001974"/>
    </source>
</evidence>
<dbReference type="SUPFAM" id="SSF55856">
    <property type="entry name" value="Cytochrome b5-like heme/steroid binding domain"/>
    <property type="match status" value="1"/>
</dbReference>
<dbReference type="GO" id="GO:0004783">
    <property type="term" value="F:sulfite reductase (NADPH) activity"/>
    <property type="evidence" value="ECO:0007669"/>
    <property type="project" value="UniProtKB-EC"/>
</dbReference>
<dbReference type="PRINTS" id="PR00371">
    <property type="entry name" value="FPNCR"/>
</dbReference>
<dbReference type="Gene3D" id="3.40.50.80">
    <property type="entry name" value="Nucleotide-binding domain of ferredoxin-NADP reductase (FNR) module"/>
    <property type="match status" value="1"/>
</dbReference>
<keyword evidence="5" id="KW-0288">FMN</keyword>
<dbReference type="EC" id="1.8.1.2" evidence="13"/>
<dbReference type="InterPro" id="IPR001433">
    <property type="entry name" value="OxRdtase_FAD/NAD-bd"/>
</dbReference>
<keyword evidence="6" id="KW-0479">Metal-binding</keyword>
<evidence type="ECO:0000256" key="8">
    <source>
        <dbReference type="ARBA" id="ARBA00023002"/>
    </source>
</evidence>
<dbReference type="InterPro" id="IPR017938">
    <property type="entry name" value="Riboflavin_synthase-like_b-brl"/>
</dbReference>
<dbReference type="GO" id="GO:0019344">
    <property type="term" value="P:cysteine biosynthetic process"/>
    <property type="evidence" value="ECO:0007669"/>
    <property type="project" value="UniProtKB-KW"/>
</dbReference>
<comment type="caution">
    <text evidence="13">The sequence shown here is derived from an EMBL/GenBank/DDBJ whole genome shotgun (WGS) entry which is preliminary data.</text>
</comment>
<accession>A0A853CIL5</accession>
<dbReference type="InterPro" id="IPR001199">
    <property type="entry name" value="Cyt_B5-like_heme/steroid-bd"/>
</dbReference>
<keyword evidence="4" id="KW-0285">Flavoprotein</keyword>
<dbReference type="InterPro" id="IPR023173">
    <property type="entry name" value="NADPH_Cyt_P450_Rdtase_alpha"/>
</dbReference>
<evidence type="ECO:0000259" key="12">
    <source>
        <dbReference type="PROSITE" id="PS51384"/>
    </source>
</evidence>
<dbReference type="EMBL" id="JACBZT010000001">
    <property type="protein sequence ID" value="NYJ06402.1"/>
    <property type="molecule type" value="Genomic_DNA"/>
</dbReference>
<dbReference type="Pfam" id="PF00667">
    <property type="entry name" value="FAD_binding_1"/>
    <property type="match status" value="1"/>
</dbReference>
<comment type="cofactor">
    <cofactor evidence="2">
        <name>FAD</name>
        <dbReference type="ChEBI" id="CHEBI:57692"/>
    </cofactor>
</comment>
<gene>
    <name evidence="13" type="ORF">GGQ55_002680</name>
</gene>
<dbReference type="GO" id="GO:0046872">
    <property type="term" value="F:metal ion binding"/>
    <property type="evidence" value="ECO:0007669"/>
    <property type="project" value="UniProtKB-KW"/>
</dbReference>
<dbReference type="Proteomes" id="UP000541969">
    <property type="component" value="Unassembled WGS sequence"/>
</dbReference>
<dbReference type="GO" id="GO:0010181">
    <property type="term" value="F:FMN binding"/>
    <property type="evidence" value="ECO:0007669"/>
    <property type="project" value="TreeGrafter"/>
</dbReference>
<dbReference type="PROSITE" id="PS50255">
    <property type="entry name" value="CYTOCHROME_B5_2"/>
    <property type="match status" value="1"/>
</dbReference>
<dbReference type="SUPFAM" id="SSF52343">
    <property type="entry name" value="Ferredoxin reductase-like, C-terminal NADP-linked domain"/>
    <property type="match status" value="1"/>
</dbReference>
<keyword evidence="9" id="KW-0408">Iron</keyword>